<dbReference type="EMBL" id="JAQNVG010000004">
    <property type="protein sequence ID" value="MDC2234741.1"/>
    <property type="molecule type" value="Genomic_DNA"/>
</dbReference>
<sequence length="77" mass="8369">MEIKVLGTGCAGCKALYETTKQAIFELGCDVVLIKEEDLLKIMEYNVLSLPALVIDGKIVSAGKRLSLAEVKELITQ</sequence>
<dbReference type="KEGG" id="btho:Btheta7330_02421"/>
<feature type="domain" description="Thioredoxin-like fold" evidence="3">
    <location>
        <begin position="1"/>
        <end position="75"/>
    </location>
</feature>
<reference evidence="5" key="2">
    <citation type="submission" date="2022-10" db="EMBL/GenBank/DDBJ databases">
        <title>Human gut microbiome strain richness.</title>
        <authorList>
            <person name="Chen-Liaw A."/>
        </authorList>
    </citation>
    <scope>NUCLEOTIDE SEQUENCE</scope>
    <source>
        <strain evidence="5">1001283st1_A3_1001283B150304_161114</strain>
    </source>
</reference>
<proteinExistence type="predicted"/>
<name>A0A0N7IA58_BACT4</name>
<evidence type="ECO:0000313" key="4">
    <source>
        <dbReference type="EMBL" id="KAB4312131.1"/>
    </source>
</evidence>
<dbReference type="PANTHER" id="PTHR36450:SF1">
    <property type="entry name" value="THIOREDOXIN"/>
    <property type="match status" value="1"/>
</dbReference>
<dbReference type="Pfam" id="PF13192">
    <property type="entry name" value="Thioredoxin_3"/>
    <property type="match status" value="1"/>
</dbReference>
<feature type="disulfide bond" description="Redox-active" evidence="2">
    <location>
        <begin position="10"/>
        <end position="13"/>
    </location>
</feature>
<dbReference type="InterPro" id="IPR012336">
    <property type="entry name" value="Thioredoxin-like_fold"/>
</dbReference>
<dbReference type="PANTHER" id="PTHR36450">
    <property type="entry name" value="THIOREDOXIN"/>
    <property type="match status" value="1"/>
</dbReference>
<dbReference type="EMBL" id="WCSY01000011">
    <property type="protein sequence ID" value="KAB4312131.1"/>
    <property type="molecule type" value="Genomic_DNA"/>
</dbReference>
<feature type="active site" description="Nucleophile" evidence="1">
    <location>
        <position position="13"/>
    </location>
</feature>
<dbReference type="RefSeq" id="WP_008765657.1">
    <property type="nucleotide sequence ID" value="NZ_BAABXH010000002.1"/>
</dbReference>
<keyword evidence="2" id="KW-1015">Disulfide bond</keyword>
<dbReference type="InterPro" id="IPR036249">
    <property type="entry name" value="Thioredoxin-like_sf"/>
</dbReference>
<dbReference type="InterPro" id="IPR005243">
    <property type="entry name" value="THIRX-like_proc"/>
</dbReference>
<dbReference type="Proteomes" id="UP001217776">
    <property type="component" value="Unassembled WGS sequence"/>
</dbReference>
<reference evidence="4 6" key="1">
    <citation type="journal article" date="2019" name="Nat. Med.">
        <title>A library of human gut bacterial isolates paired with longitudinal multiomics data enables mechanistic microbiome research.</title>
        <authorList>
            <person name="Poyet M."/>
            <person name="Groussin M."/>
            <person name="Gibbons S.M."/>
            <person name="Avila-Pacheco J."/>
            <person name="Jiang X."/>
            <person name="Kearney S.M."/>
            <person name="Perrotta A.R."/>
            <person name="Berdy B."/>
            <person name="Zhao S."/>
            <person name="Lieberman T.D."/>
            <person name="Swanson P.K."/>
            <person name="Smith M."/>
            <person name="Roesemann S."/>
            <person name="Alexander J.E."/>
            <person name="Rich S.A."/>
            <person name="Livny J."/>
            <person name="Vlamakis H."/>
            <person name="Clish C."/>
            <person name="Bullock K."/>
            <person name="Deik A."/>
            <person name="Scott J."/>
            <person name="Pierce K.A."/>
            <person name="Xavier R.J."/>
            <person name="Alm E.J."/>
        </authorList>
    </citation>
    <scope>NUCLEOTIDE SEQUENCE [LARGE SCALE GENOMIC DNA]</scope>
    <source>
        <strain evidence="4 6">BIOML-A188</strain>
    </source>
</reference>
<protein>
    <submittedName>
        <fullName evidence="5">Thioredoxin family protein</fullName>
    </submittedName>
</protein>
<dbReference type="SUPFAM" id="SSF52833">
    <property type="entry name" value="Thioredoxin-like"/>
    <property type="match status" value="1"/>
</dbReference>
<evidence type="ECO:0000256" key="2">
    <source>
        <dbReference type="PIRSR" id="PIRSR037031-51"/>
    </source>
</evidence>
<evidence type="ECO:0000313" key="7">
    <source>
        <dbReference type="Proteomes" id="UP001217776"/>
    </source>
</evidence>
<dbReference type="Proteomes" id="UP000440614">
    <property type="component" value="Unassembled WGS sequence"/>
</dbReference>
<feature type="active site" description="Nucleophile" evidence="1">
    <location>
        <position position="10"/>
    </location>
</feature>
<dbReference type="Gene3D" id="3.40.30.10">
    <property type="entry name" value="Glutaredoxin"/>
    <property type="match status" value="1"/>
</dbReference>
<gene>
    <name evidence="4" type="ORF">GAO51_12300</name>
    <name evidence="5" type="ORF">PO127_03125</name>
</gene>
<accession>A0A0N7IA58</accession>
<dbReference type="NCBIfam" id="TIGR00412">
    <property type="entry name" value="redox_disulf_2"/>
    <property type="match status" value="1"/>
</dbReference>
<dbReference type="PIRSF" id="PIRSF037031">
    <property type="entry name" value="Redox_disulphide_2"/>
    <property type="match status" value="1"/>
</dbReference>
<organism evidence="5 7">
    <name type="scientific">Bacteroides thetaiotaomicron</name>
    <dbReference type="NCBI Taxonomy" id="818"/>
    <lineage>
        <taxon>Bacteria</taxon>
        <taxon>Pseudomonadati</taxon>
        <taxon>Bacteroidota</taxon>
        <taxon>Bacteroidia</taxon>
        <taxon>Bacteroidales</taxon>
        <taxon>Bacteroidaceae</taxon>
        <taxon>Bacteroides</taxon>
    </lineage>
</organism>
<evidence type="ECO:0000313" key="5">
    <source>
        <dbReference type="EMBL" id="MDC2234741.1"/>
    </source>
</evidence>
<dbReference type="AlphaFoldDB" id="A0A0N7IA58"/>
<keyword evidence="2" id="KW-0676">Redox-active center</keyword>
<accession>C6IGB5</accession>
<comment type="caution">
    <text evidence="5">The sequence shown here is derived from an EMBL/GenBank/DDBJ whole genome shotgun (WGS) entry which is preliminary data.</text>
</comment>
<evidence type="ECO:0000259" key="3">
    <source>
        <dbReference type="Pfam" id="PF13192"/>
    </source>
</evidence>
<evidence type="ECO:0000313" key="6">
    <source>
        <dbReference type="Proteomes" id="UP000440614"/>
    </source>
</evidence>
<evidence type="ECO:0000256" key="1">
    <source>
        <dbReference type="PIRSR" id="PIRSR037031-50"/>
    </source>
</evidence>